<dbReference type="Proteomes" id="UP001150538">
    <property type="component" value="Unassembled WGS sequence"/>
</dbReference>
<gene>
    <name evidence="3" type="ORF">H4219_003639</name>
</gene>
<dbReference type="GO" id="GO:0010181">
    <property type="term" value="F:FMN binding"/>
    <property type="evidence" value="ECO:0007669"/>
    <property type="project" value="InterPro"/>
</dbReference>
<reference evidence="3" key="1">
    <citation type="submission" date="2022-07" db="EMBL/GenBank/DDBJ databases">
        <title>Phylogenomic reconstructions and comparative analyses of Kickxellomycotina fungi.</title>
        <authorList>
            <person name="Reynolds N.K."/>
            <person name="Stajich J.E."/>
            <person name="Barry K."/>
            <person name="Grigoriev I.V."/>
            <person name="Crous P."/>
            <person name="Smith M.E."/>
        </authorList>
    </citation>
    <scope>NUCLEOTIDE SEQUENCE</scope>
    <source>
        <strain evidence="3">NBRC 100468</strain>
    </source>
</reference>
<dbReference type="PROSITE" id="PS50902">
    <property type="entry name" value="FLAVODOXIN_LIKE"/>
    <property type="match status" value="1"/>
</dbReference>
<dbReference type="GO" id="GO:0003955">
    <property type="term" value="F:NAD(P)H dehydrogenase (quinone) activity"/>
    <property type="evidence" value="ECO:0007669"/>
    <property type="project" value="InterPro"/>
</dbReference>
<organism evidence="3 4">
    <name type="scientific">Mycoemilia scoparia</name>
    <dbReference type="NCBI Taxonomy" id="417184"/>
    <lineage>
        <taxon>Eukaryota</taxon>
        <taxon>Fungi</taxon>
        <taxon>Fungi incertae sedis</taxon>
        <taxon>Zoopagomycota</taxon>
        <taxon>Kickxellomycotina</taxon>
        <taxon>Kickxellomycetes</taxon>
        <taxon>Kickxellales</taxon>
        <taxon>Kickxellaceae</taxon>
        <taxon>Mycoemilia</taxon>
    </lineage>
</organism>
<dbReference type="NCBIfam" id="TIGR01755">
    <property type="entry name" value="flav_wrbA"/>
    <property type="match status" value="1"/>
</dbReference>
<protein>
    <recommendedName>
        <fullName evidence="2">Flavodoxin-like domain-containing protein</fullName>
    </recommendedName>
</protein>
<dbReference type="Gene3D" id="3.40.50.360">
    <property type="match status" value="1"/>
</dbReference>
<feature type="domain" description="Flavodoxin-like" evidence="2">
    <location>
        <begin position="8"/>
        <end position="196"/>
    </location>
</feature>
<dbReference type="InterPro" id="IPR029039">
    <property type="entry name" value="Flavoprotein-like_sf"/>
</dbReference>
<dbReference type="SUPFAM" id="SSF52218">
    <property type="entry name" value="Flavoproteins"/>
    <property type="match status" value="1"/>
</dbReference>
<proteinExistence type="inferred from homology"/>
<accession>A0A9W7ZU56</accession>
<evidence type="ECO:0000259" key="2">
    <source>
        <dbReference type="PROSITE" id="PS50902"/>
    </source>
</evidence>
<evidence type="ECO:0000313" key="4">
    <source>
        <dbReference type="Proteomes" id="UP001150538"/>
    </source>
</evidence>
<dbReference type="GO" id="GO:0016020">
    <property type="term" value="C:membrane"/>
    <property type="evidence" value="ECO:0007669"/>
    <property type="project" value="TreeGrafter"/>
</dbReference>
<dbReference type="PANTHER" id="PTHR30546">
    <property type="entry name" value="FLAVODOXIN-RELATED PROTEIN WRBA-RELATED"/>
    <property type="match status" value="1"/>
</dbReference>
<dbReference type="FunFam" id="3.40.50.360:FF:000001">
    <property type="entry name" value="NAD(P)H dehydrogenase (Quinone) FQR1-like"/>
    <property type="match status" value="1"/>
</dbReference>
<dbReference type="InterPro" id="IPR008254">
    <property type="entry name" value="Flavodoxin/NO_synth"/>
</dbReference>
<evidence type="ECO:0000256" key="1">
    <source>
        <dbReference type="ARBA" id="ARBA00006961"/>
    </source>
</evidence>
<keyword evidence="4" id="KW-1185">Reference proteome</keyword>
<dbReference type="NCBIfam" id="NF002999">
    <property type="entry name" value="PRK03767.1"/>
    <property type="match status" value="1"/>
</dbReference>
<dbReference type="InterPro" id="IPR010089">
    <property type="entry name" value="Flavoprotein_WrbA-like"/>
</dbReference>
<dbReference type="OrthoDB" id="504689at2759"/>
<sequence>MSPVKPVVYVVYYSMYGHIQRMAHEVMKGLQSTGKVDAHLFQVKETLSDEVLGLMKAPAKASDVPVLHPKDMVNADAFLFGIPTRYGNQPAQVRAFWDQTGGLWAQGALRNKMAGMFFSTGSQHGGQETTAFTFLTTMAHHGMIYVPIGFGHKALSDNTEVVGGSAYGSGTVANGDGSRLPTEKELSIAEFQGSSFADVVAQFHNGKK</sequence>
<evidence type="ECO:0000313" key="3">
    <source>
        <dbReference type="EMBL" id="KAJ1916680.1"/>
    </source>
</evidence>
<dbReference type="PANTHER" id="PTHR30546:SF23">
    <property type="entry name" value="FLAVOPROTEIN-LIKE PROTEIN YCP4-RELATED"/>
    <property type="match status" value="1"/>
</dbReference>
<name>A0A9W7ZU56_9FUNG</name>
<comment type="caution">
    <text evidence="3">The sequence shown here is derived from an EMBL/GenBank/DDBJ whole genome shotgun (WGS) entry which is preliminary data.</text>
</comment>
<dbReference type="Pfam" id="PF00258">
    <property type="entry name" value="Flavodoxin_1"/>
    <property type="match status" value="1"/>
</dbReference>
<dbReference type="AlphaFoldDB" id="A0A9W7ZU56"/>
<dbReference type="EMBL" id="JANBPU010000095">
    <property type="protein sequence ID" value="KAJ1916680.1"/>
    <property type="molecule type" value="Genomic_DNA"/>
</dbReference>
<comment type="similarity">
    <text evidence="1">Belongs to the WrbA family.</text>
</comment>